<proteinExistence type="inferred from homology"/>
<dbReference type="Gene3D" id="3.30.300.20">
    <property type="match status" value="1"/>
</dbReference>
<protein>
    <recommendedName>
        <fullName evidence="2">Ribosome-binding factor A</fullName>
    </recommendedName>
</protein>
<comment type="subcellular location">
    <subcellularLocation>
        <location evidence="2">Cytoplasm</location>
    </subcellularLocation>
</comment>
<dbReference type="GO" id="GO:0030490">
    <property type="term" value="P:maturation of SSU-rRNA"/>
    <property type="evidence" value="ECO:0007669"/>
    <property type="project" value="UniProtKB-UniRule"/>
</dbReference>
<evidence type="ECO:0000256" key="2">
    <source>
        <dbReference type="HAMAP-Rule" id="MF_00003"/>
    </source>
</evidence>
<dbReference type="InterPro" id="IPR023799">
    <property type="entry name" value="RbfA_dom_sf"/>
</dbReference>
<dbReference type="eggNOG" id="COG0858">
    <property type="taxonomic scope" value="Bacteria"/>
</dbReference>
<reference evidence="4" key="1">
    <citation type="submission" date="2010-11" db="EMBL/GenBank/DDBJ databases">
        <title>The complete genome of Mahella australiensis DSM 15567.</title>
        <authorList>
            <consortium name="US DOE Joint Genome Institute (JGI-PGF)"/>
            <person name="Lucas S."/>
            <person name="Copeland A."/>
            <person name="Lapidus A."/>
            <person name="Bruce D."/>
            <person name="Goodwin L."/>
            <person name="Pitluck S."/>
            <person name="Kyrpides N."/>
            <person name="Mavromatis K."/>
            <person name="Pagani I."/>
            <person name="Ivanova N."/>
            <person name="Teshima H."/>
            <person name="Brettin T."/>
            <person name="Detter J.C."/>
            <person name="Han C."/>
            <person name="Tapia R."/>
            <person name="Land M."/>
            <person name="Hauser L."/>
            <person name="Markowitz V."/>
            <person name="Cheng J.-F."/>
            <person name="Hugenholtz P."/>
            <person name="Woyke T."/>
            <person name="Wu D."/>
            <person name="Spring S."/>
            <person name="Pukall R."/>
            <person name="Steenblock K."/>
            <person name="Schneider S."/>
            <person name="Klenk H.-P."/>
            <person name="Eisen J.A."/>
        </authorList>
    </citation>
    <scope>NUCLEOTIDE SEQUENCE [LARGE SCALE GENOMIC DNA]</scope>
    <source>
        <strain evidence="4">DSM 15567 / CIP 107919 / 50-1 BON</strain>
    </source>
</reference>
<keyword evidence="4" id="KW-1185">Reference proteome</keyword>
<dbReference type="AlphaFoldDB" id="F4A2Q4"/>
<dbReference type="InterPro" id="IPR015946">
    <property type="entry name" value="KH_dom-like_a/b"/>
</dbReference>
<keyword evidence="1 2" id="KW-0690">Ribosome biogenesis</keyword>
<organism evidence="3 4">
    <name type="scientific">Mahella australiensis (strain DSM 15567 / CIP 107919 / 50-1 BON)</name>
    <dbReference type="NCBI Taxonomy" id="697281"/>
    <lineage>
        <taxon>Bacteria</taxon>
        <taxon>Bacillati</taxon>
        <taxon>Bacillota</taxon>
        <taxon>Clostridia</taxon>
        <taxon>Thermoanaerobacterales</taxon>
        <taxon>Thermoanaerobacterales Family IV. Incertae Sedis</taxon>
        <taxon>Mahella</taxon>
    </lineage>
</organism>
<evidence type="ECO:0000313" key="3">
    <source>
        <dbReference type="EMBL" id="AEE96234.1"/>
    </source>
</evidence>
<dbReference type="OrthoDB" id="307788at2"/>
<dbReference type="InterPro" id="IPR020053">
    <property type="entry name" value="Ribosome-bd_factorA_CS"/>
</dbReference>
<dbReference type="Proteomes" id="UP000008457">
    <property type="component" value="Chromosome"/>
</dbReference>
<dbReference type="GO" id="GO:0005829">
    <property type="term" value="C:cytosol"/>
    <property type="evidence" value="ECO:0007669"/>
    <property type="project" value="TreeGrafter"/>
</dbReference>
<dbReference type="InterPro" id="IPR000238">
    <property type="entry name" value="RbfA"/>
</dbReference>
<dbReference type="HAMAP" id="MF_00003">
    <property type="entry name" value="RbfA"/>
    <property type="match status" value="1"/>
</dbReference>
<dbReference type="KEGG" id="mas:Mahau_1036"/>
<evidence type="ECO:0000313" key="4">
    <source>
        <dbReference type="Proteomes" id="UP000008457"/>
    </source>
</evidence>
<dbReference type="PANTHER" id="PTHR33515:SF1">
    <property type="entry name" value="RIBOSOME-BINDING FACTOR A, CHLOROPLASTIC-RELATED"/>
    <property type="match status" value="1"/>
</dbReference>
<sequence>MEFSRLARISEELKREISDIIRNELKDPRVPMMTSVTKVEITNDLKYAKVYVSVLGDEDTVKNAFDGLNSAAGFVRKEVGSRIRLRYTPQIIFVRDTSIEYGAHISKLLHDINTNKPEHEEQ</sequence>
<dbReference type="EMBL" id="CP002360">
    <property type="protein sequence ID" value="AEE96234.1"/>
    <property type="molecule type" value="Genomic_DNA"/>
</dbReference>
<reference evidence="3 4" key="2">
    <citation type="journal article" date="2011" name="Stand. Genomic Sci.">
        <title>Complete genome sequence of Mahella australiensis type strain (50-1 BON).</title>
        <authorList>
            <person name="Sikorski J."/>
            <person name="Teshima H."/>
            <person name="Nolan M."/>
            <person name="Lucas S."/>
            <person name="Hammon N."/>
            <person name="Deshpande S."/>
            <person name="Cheng J.F."/>
            <person name="Pitluck S."/>
            <person name="Liolios K."/>
            <person name="Pagani I."/>
            <person name="Ivanova N."/>
            <person name="Huntemann M."/>
            <person name="Mavromatis K."/>
            <person name="Ovchinikova G."/>
            <person name="Pati A."/>
            <person name="Tapia R."/>
            <person name="Han C."/>
            <person name="Goodwin L."/>
            <person name="Chen A."/>
            <person name="Palaniappan K."/>
            <person name="Land M."/>
            <person name="Hauser L."/>
            <person name="Ngatchou-Djao O.D."/>
            <person name="Rohde M."/>
            <person name="Pukall R."/>
            <person name="Spring S."/>
            <person name="Abt B."/>
            <person name="Goker M."/>
            <person name="Detter J.C."/>
            <person name="Woyke T."/>
            <person name="Bristow J."/>
            <person name="Markowitz V."/>
            <person name="Hugenholtz P."/>
            <person name="Eisen J.A."/>
            <person name="Kyrpides N.C."/>
            <person name="Klenk H.P."/>
            <person name="Lapidus A."/>
        </authorList>
    </citation>
    <scope>NUCLEOTIDE SEQUENCE [LARGE SCALE GENOMIC DNA]</scope>
    <source>
        <strain evidence="4">DSM 15567 / CIP 107919 / 50-1 BON</strain>
    </source>
</reference>
<dbReference type="NCBIfam" id="TIGR00082">
    <property type="entry name" value="rbfA"/>
    <property type="match status" value="1"/>
</dbReference>
<keyword evidence="2" id="KW-0963">Cytoplasm</keyword>
<dbReference type="PANTHER" id="PTHR33515">
    <property type="entry name" value="RIBOSOME-BINDING FACTOR A, CHLOROPLASTIC-RELATED"/>
    <property type="match status" value="1"/>
</dbReference>
<comment type="function">
    <text evidence="2">One of several proteins that assist in the late maturation steps of the functional core of the 30S ribosomal subunit. Associates with free 30S ribosomal subunits (but not with 30S subunits that are part of 70S ribosomes or polysomes). Required for efficient processing of 16S rRNA. May interact with the 5'-terminal helix region of 16S rRNA.</text>
</comment>
<dbReference type="STRING" id="697281.Mahau_1036"/>
<accession>F4A2Q4</accession>
<comment type="subunit">
    <text evidence="2">Monomer. Binds 30S ribosomal subunits, but not 50S ribosomal subunits or 70S ribosomes.</text>
</comment>
<evidence type="ECO:0000256" key="1">
    <source>
        <dbReference type="ARBA" id="ARBA00022517"/>
    </source>
</evidence>
<dbReference type="RefSeq" id="WP_013780664.1">
    <property type="nucleotide sequence ID" value="NC_015520.1"/>
</dbReference>
<gene>
    <name evidence="2" type="primary">rbfA</name>
    <name evidence="3" type="ordered locus">Mahau_1036</name>
</gene>
<dbReference type="GO" id="GO:0043024">
    <property type="term" value="F:ribosomal small subunit binding"/>
    <property type="evidence" value="ECO:0007669"/>
    <property type="project" value="TreeGrafter"/>
</dbReference>
<dbReference type="Pfam" id="PF02033">
    <property type="entry name" value="RBFA"/>
    <property type="match status" value="1"/>
</dbReference>
<comment type="similarity">
    <text evidence="2">Belongs to the RbfA family.</text>
</comment>
<name>F4A2Q4_MAHA5</name>
<dbReference type="HOGENOM" id="CLU_089475_6_3_9"/>
<dbReference type="PROSITE" id="PS01319">
    <property type="entry name" value="RBFA"/>
    <property type="match status" value="1"/>
</dbReference>
<dbReference type="SUPFAM" id="SSF89919">
    <property type="entry name" value="Ribosome-binding factor A, RbfA"/>
    <property type="match status" value="1"/>
</dbReference>